<comment type="subcellular location">
    <subcellularLocation>
        <location evidence="1">Cytoplasm</location>
    </subcellularLocation>
</comment>
<evidence type="ECO:0000256" key="8">
    <source>
        <dbReference type="ARBA" id="ARBA00023049"/>
    </source>
</evidence>
<dbReference type="PANTHER" id="PTHR45726">
    <property type="entry name" value="LEUKOTRIENE A-4 HYDROLASE"/>
    <property type="match status" value="1"/>
</dbReference>
<dbReference type="PANTHER" id="PTHR45726:SF3">
    <property type="entry name" value="LEUKOTRIENE A-4 HYDROLASE"/>
    <property type="match status" value="1"/>
</dbReference>
<evidence type="ECO:0000256" key="7">
    <source>
        <dbReference type="ARBA" id="ARBA00022833"/>
    </source>
</evidence>
<dbReference type="InterPro" id="IPR015211">
    <property type="entry name" value="Peptidase_M1_C"/>
</dbReference>
<dbReference type="GO" id="GO:0070006">
    <property type="term" value="F:metalloaminopeptidase activity"/>
    <property type="evidence" value="ECO:0007669"/>
    <property type="project" value="UniProtKB-ARBA"/>
</dbReference>
<comment type="similarity">
    <text evidence="2">Belongs to the peptidase M1 family.</text>
</comment>
<keyword evidence="8" id="KW-0482">Metalloprotease</keyword>
<dbReference type="CDD" id="cd09599">
    <property type="entry name" value="M1_LTA4H"/>
    <property type="match status" value="1"/>
</dbReference>
<keyword evidence="7 11" id="KW-0862">Zinc</keyword>
<feature type="binding site" evidence="10">
    <location>
        <begin position="558"/>
        <end position="560"/>
    </location>
    <ligand>
        <name>a peptide</name>
        <dbReference type="ChEBI" id="CHEBI:60466"/>
    </ligand>
</feature>
<dbReference type="FunFam" id="1.10.390.10:FF:000003">
    <property type="entry name" value="Leukotriene A(4) hydrolase"/>
    <property type="match status" value="1"/>
</dbReference>
<organism evidence="13 14">
    <name type="scientific">Planoprotostelium fungivorum</name>
    <dbReference type="NCBI Taxonomy" id="1890364"/>
    <lineage>
        <taxon>Eukaryota</taxon>
        <taxon>Amoebozoa</taxon>
        <taxon>Evosea</taxon>
        <taxon>Variosea</taxon>
        <taxon>Cavosteliida</taxon>
        <taxon>Cavosteliaceae</taxon>
        <taxon>Planoprotostelium</taxon>
    </lineage>
</organism>
<dbReference type="Gene3D" id="3.30.2010.30">
    <property type="match status" value="1"/>
</dbReference>
<evidence type="ECO:0000256" key="2">
    <source>
        <dbReference type="ARBA" id="ARBA00010136"/>
    </source>
</evidence>
<gene>
    <name evidence="13" type="ORF">PROFUN_10802</name>
</gene>
<sequence>MSFDLHSHGNIHEIVTRHISLLWNVVFEKKVIEGQASFTGEALVDGVSTFVFDSKDLDIHSAADSNGESLKFTLDAYHEVFGHALTVQLGSPLKKGDKVTISVKYSSRPTSSAIQWLSPEQTADKKHPYLFTQCQAIHARTMLPCQDAPSVKATYEASVTVPKALTAVMSAVNSQDDTIHGDLRTFFFIQKIPTSSYLIALGVGDLVSKDIGPRTRVWSEPSFVERGAYEFAETEEFIQVAEKHLGPYVWGRYDILLLPPSFPYGGMENPCLTFVTPTLLAGDRSLADVVAHEISHSWSGNYVTNKTWEHFWLNEGWTVYNERIIHGALHGEKERHFKALQGLKALDDSIEMFGKESPHTALYQKLDGIDPDDAFSSVPYEKGFNFLFYLETLVGGLEPFLAFARVYLDKFKFSTVTTEQFKELFLEHFEGKVEKAKLDSIDWEKWLYAPGDLPVPPKFDESIARASIDLGDRWLEKGEGQASDIAGWNAGQICLFLDTIITSPKSLSTETAEKMDKAYNLNASKNAEVRFRWYTIGIKAEYEPVFEKAAGFLVEQGRMKYVRPLYRTLKKSQKGSELAVKTFKEHGQLYHSIAAKMIAKDLGL</sequence>
<dbReference type="InterPro" id="IPR034015">
    <property type="entry name" value="M1_LTA4H"/>
</dbReference>
<dbReference type="EMBL" id="MDYQ01000117">
    <property type="protein sequence ID" value="PRP81813.1"/>
    <property type="molecule type" value="Genomic_DNA"/>
</dbReference>
<dbReference type="InterPro" id="IPR014782">
    <property type="entry name" value="Peptidase_M1_dom"/>
</dbReference>
<evidence type="ECO:0000256" key="3">
    <source>
        <dbReference type="ARBA" id="ARBA00022490"/>
    </source>
</evidence>
<dbReference type="FunFam" id="3.30.2010.30:FF:000001">
    <property type="entry name" value="Leukotriene A(4) hydrolase"/>
    <property type="match status" value="1"/>
</dbReference>
<dbReference type="SUPFAM" id="SSF48371">
    <property type="entry name" value="ARM repeat"/>
    <property type="match status" value="1"/>
</dbReference>
<evidence type="ECO:0000313" key="14">
    <source>
        <dbReference type="Proteomes" id="UP000241769"/>
    </source>
</evidence>
<evidence type="ECO:0000259" key="12">
    <source>
        <dbReference type="SMART" id="SM01263"/>
    </source>
</evidence>
<reference evidence="13 14" key="1">
    <citation type="journal article" date="2018" name="Genome Biol. Evol.">
        <title>Multiple Roots of Fruiting Body Formation in Amoebozoa.</title>
        <authorList>
            <person name="Hillmann F."/>
            <person name="Forbes G."/>
            <person name="Novohradska S."/>
            <person name="Ferling I."/>
            <person name="Riege K."/>
            <person name="Groth M."/>
            <person name="Westermann M."/>
            <person name="Marz M."/>
            <person name="Spaller T."/>
            <person name="Winckler T."/>
            <person name="Schaap P."/>
            <person name="Glockner G."/>
        </authorList>
    </citation>
    <scope>NUCLEOTIDE SEQUENCE [LARGE SCALE GENOMIC DNA]</scope>
    <source>
        <strain evidence="13 14">Jena</strain>
    </source>
</reference>
<dbReference type="FunCoup" id="A0A2P6NCZ0">
    <property type="interactions" value="660"/>
</dbReference>
<evidence type="ECO:0000313" key="13">
    <source>
        <dbReference type="EMBL" id="PRP81813.1"/>
    </source>
</evidence>
<keyword evidence="4" id="KW-0645">Protease</keyword>
<evidence type="ECO:0000256" key="9">
    <source>
        <dbReference type="PIRSR" id="PIRSR634015-1"/>
    </source>
</evidence>
<feature type="binding site" evidence="10">
    <location>
        <begin position="133"/>
        <end position="135"/>
    </location>
    <ligand>
        <name>a peptide</name>
        <dbReference type="ChEBI" id="CHEBI:60466"/>
    </ligand>
</feature>
<dbReference type="InterPro" id="IPR001930">
    <property type="entry name" value="Peptidase_M1"/>
</dbReference>
<name>A0A2P6NCZ0_9EUKA</name>
<dbReference type="Gene3D" id="1.10.390.10">
    <property type="entry name" value="Neutral Protease Domain 2"/>
    <property type="match status" value="1"/>
</dbReference>
<feature type="binding site" evidence="11">
    <location>
        <position position="296"/>
    </location>
    <ligand>
        <name>Zn(2+)</name>
        <dbReference type="ChEBI" id="CHEBI:29105"/>
        <note>catalytic</note>
    </ligand>
</feature>
<dbReference type="Pfam" id="PF01433">
    <property type="entry name" value="Peptidase_M1"/>
    <property type="match status" value="1"/>
</dbReference>
<dbReference type="Pfam" id="PF17900">
    <property type="entry name" value="Peptidase_M1_N"/>
    <property type="match status" value="1"/>
</dbReference>
<dbReference type="AlphaFoldDB" id="A0A2P6NCZ0"/>
<dbReference type="InterPro" id="IPR042097">
    <property type="entry name" value="Aminopeptidase_N-like_N_sf"/>
</dbReference>
<feature type="active site" description="Proton acceptor" evidence="9">
    <location>
        <position position="293"/>
    </location>
</feature>
<dbReference type="Proteomes" id="UP000241769">
    <property type="component" value="Unassembled WGS sequence"/>
</dbReference>
<dbReference type="GO" id="GO:0008270">
    <property type="term" value="F:zinc ion binding"/>
    <property type="evidence" value="ECO:0007669"/>
    <property type="project" value="InterPro"/>
</dbReference>
<dbReference type="InterPro" id="IPR049980">
    <property type="entry name" value="LTA4H_cat"/>
</dbReference>
<accession>A0A2P6NCZ0</accession>
<dbReference type="SUPFAM" id="SSF63737">
    <property type="entry name" value="Leukotriene A4 hydrolase N-terminal domain"/>
    <property type="match status" value="1"/>
</dbReference>
<proteinExistence type="inferred from homology"/>
<dbReference type="Pfam" id="PF09127">
    <property type="entry name" value="Leuk-A4-hydro_C"/>
    <property type="match status" value="1"/>
</dbReference>
<dbReference type="GO" id="GO:0005829">
    <property type="term" value="C:cytosol"/>
    <property type="evidence" value="ECO:0007669"/>
    <property type="project" value="TreeGrafter"/>
</dbReference>
<dbReference type="InterPro" id="IPR045357">
    <property type="entry name" value="Aminopeptidase_N-like_N"/>
</dbReference>
<dbReference type="Gene3D" id="1.25.40.320">
    <property type="entry name" value="Peptidase M1, leukotriene A4 hydrolase/aminopeptidase C-terminal domain"/>
    <property type="match status" value="1"/>
</dbReference>
<comment type="caution">
    <text evidence="13">The sequence shown here is derived from an EMBL/GenBank/DDBJ whole genome shotgun (WGS) entry which is preliminary data.</text>
</comment>
<evidence type="ECO:0000256" key="1">
    <source>
        <dbReference type="ARBA" id="ARBA00004496"/>
    </source>
</evidence>
<dbReference type="InterPro" id="IPR038502">
    <property type="entry name" value="M1_LTA-4_hydro/amino_C_sf"/>
</dbReference>
<dbReference type="STRING" id="1890364.A0A2P6NCZ0"/>
<keyword evidence="6" id="KW-0378">Hydrolase</keyword>
<dbReference type="InterPro" id="IPR016024">
    <property type="entry name" value="ARM-type_fold"/>
</dbReference>
<feature type="binding site" evidence="11">
    <location>
        <position position="315"/>
    </location>
    <ligand>
        <name>Zn(2+)</name>
        <dbReference type="ChEBI" id="CHEBI:29105"/>
        <note>catalytic</note>
    </ligand>
</feature>
<feature type="active site" description="Proton donor" evidence="9">
    <location>
        <position position="380"/>
    </location>
</feature>
<feature type="binding site" evidence="11">
    <location>
        <position position="292"/>
    </location>
    <ligand>
        <name>Zn(2+)</name>
        <dbReference type="ChEBI" id="CHEBI:29105"/>
        <note>catalytic</note>
    </ligand>
</feature>
<dbReference type="FunFam" id="2.60.40.1730:FF:000004">
    <property type="entry name" value="Leukotriene A(4) hydrolase"/>
    <property type="match status" value="1"/>
</dbReference>
<dbReference type="FunFam" id="1.25.40.320:FF:000001">
    <property type="entry name" value="Leukotriene A(4) hydrolase"/>
    <property type="match status" value="1"/>
</dbReference>
<dbReference type="PRINTS" id="PR00756">
    <property type="entry name" value="ALADIPTASE"/>
</dbReference>
<dbReference type="InterPro" id="IPR027268">
    <property type="entry name" value="Peptidase_M4/M1_CTD_sf"/>
</dbReference>
<keyword evidence="14" id="KW-1185">Reference proteome</keyword>
<keyword evidence="3" id="KW-0963">Cytoplasm</keyword>
<dbReference type="SUPFAM" id="SSF55486">
    <property type="entry name" value="Metalloproteases ('zincins'), catalytic domain"/>
    <property type="match status" value="1"/>
</dbReference>
<dbReference type="GO" id="GO:0006508">
    <property type="term" value="P:proteolysis"/>
    <property type="evidence" value="ECO:0007669"/>
    <property type="project" value="UniProtKB-KW"/>
</dbReference>
<dbReference type="InParanoid" id="A0A2P6NCZ0"/>
<evidence type="ECO:0000256" key="11">
    <source>
        <dbReference type="PIRSR" id="PIRSR634015-3"/>
    </source>
</evidence>
<comment type="cofactor">
    <cofactor evidence="11">
        <name>Zn(2+)</name>
        <dbReference type="ChEBI" id="CHEBI:29105"/>
    </cofactor>
    <text evidence="11">Binds 1 zinc ion per subunit.</text>
</comment>
<feature type="domain" description="Peptidase M1 leukotriene A4 hydrolase/aminopeptidase C-terminal" evidence="12">
    <location>
        <begin position="462"/>
        <end position="602"/>
    </location>
</feature>
<evidence type="ECO:0000256" key="4">
    <source>
        <dbReference type="ARBA" id="ARBA00022670"/>
    </source>
</evidence>
<dbReference type="Gene3D" id="2.60.40.1730">
    <property type="entry name" value="tricorn interacting facor f3 domain"/>
    <property type="match status" value="1"/>
</dbReference>
<evidence type="ECO:0000256" key="10">
    <source>
        <dbReference type="PIRSR" id="PIRSR634015-2"/>
    </source>
</evidence>
<dbReference type="OrthoDB" id="79562at2759"/>
<evidence type="ECO:0000256" key="5">
    <source>
        <dbReference type="ARBA" id="ARBA00022723"/>
    </source>
</evidence>
<feature type="binding site" evidence="10">
    <location>
        <begin position="263"/>
        <end position="268"/>
    </location>
    <ligand>
        <name>a peptide</name>
        <dbReference type="ChEBI" id="CHEBI:60466"/>
    </ligand>
</feature>
<evidence type="ECO:0000256" key="6">
    <source>
        <dbReference type="ARBA" id="ARBA00022801"/>
    </source>
</evidence>
<protein>
    <recommendedName>
        <fullName evidence="12">Peptidase M1 leukotriene A4 hydrolase/aminopeptidase C-terminal domain-containing protein</fullName>
    </recommendedName>
</protein>
<dbReference type="SMART" id="SM01263">
    <property type="entry name" value="Leuk-A4-hydro_C"/>
    <property type="match status" value="1"/>
</dbReference>
<keyword evidence="5 11" id="KW-0479">Metal-binding</keyword>